<dbReference type="AlphaFoldDB" id="A0A846H677"/>
<proteinExistence type="predicted"/>
<dbReference type="RefSeq" id="WP_163518647.1">
    <property type="nucleotide sequence ID" value="NZ_JTCM02000007.1"/>
</dbReference>
<organism evidence="1 2">
    <name type="scientific">Hassallia byssoidea VB512170</name>
    <dbReference type="NCBI Taxonomy" id="1304833"/>
    <lineage>
        <taxon>Bacteria</taxon>
        <taxon>Bacillati</taxon>
        <taxon>Cyanobacteriota</taxon>
        <taxon>Cyanophyceae</taxon>
        <taxon>Nostocales</taxon>
        <taxon>Tolypothrichaceae</taxon>
        <taxon>Hassallia</taxon>
    </lineage>
</organism>
<dbReference type="Proteomes" id="UP000031549">
    <property type="component" value="Unassembled WGS sequence"/>
</dbReference>
<gene>
    <name evidence="1" type="ORF">PI95_006105</name>
</gene>
<accession>A0A846H677</accession>
<comment type="caution">
    <text evidence="1">The sequence shown here is derived from an EMBL/GenBank/DDBJ whole genome shotgun (WGS) entry which is preliminary data.</text>
</comment>
<feature type="non-terminal residue" evidence="1">
    <location>
        <position position="1"/>
    </location>
</feature>
<protein>
    <submittedName>
        <fullName evidence="1">Uncharacterized protein</fullName>
    </submittedName>
</protein>
<evidence type="ECO:0000313" key="2">
    <source>
        <dbReference type="Proteomes" id="UP000031549"/>
    </source>
</evidence>
<evidence type="ECO:0000313" key="1">
    <source>
        <dbReference type="EMBL" id="NEU72154.1"/>
    </source>
</evidence>
<keyword evidence="2" id="KW-1185">Reference proteome</keyword>
<name>A0A846H677_9CYAN</name>
<sequence length="72" mass="7766">LCKVAVGVREASRREASRSRKRLPLGEEKASKRILDSGCVTVSVRPTFKEAIALNIPALGESVAVFKGSGRR</sequence>
<dbReference type="EMBL" id="JTCM02000007">
    <property type="protein sequence ID" value="NEU72154.1"/>
    <property type="molecule type" value="Genomic_DNA"/>
</dbReference>
<reference evidence="1 2" key="1">
    <citation type="journal article" date="2015" name="Genome Announc.">
        <title>Draft Genome Sequence of Cyanobacterium Hassallia byssoidea Strain VB512170, Isolated from Monuments in India.</title>
        <authorList>
            <person name="Singh D."/>
            <person name="Chandrababunaidu M.M."/>
            <person name="Panda A."/>
            <person name="Sen D."/>
            <person name="Bhattacharyya S."/>
            <person name="Adhikary S.P."/>
            <person name="Tripathy S."/>
        </authorList>
    </citation>
    <scope>NUCLEOTIDE SEQUENCE [LARGE SCALE GENOMIC DNA]</scope>
    <source>
        <strain evidence="1 2">VB512170</strain>
    </source>
</reference>